<keyword evidence="2" id="KW-1185">Reference proteome</keyword>
<sequence length="259" mass="28145">MNEDDRLRSANSFANAGAVQTRSPSPLIPDSASIEDPKYQAHRNSLNLQHPQPRPGPTARHQTHLDSQAEYYIPTTNSDMSNSNLSIDVEKDQWGSAPSLALNRNRLSTGTGGTGDRLSPVYSDGGYSQHSASEQAGLPARPSKIRDNGPLVPEQQQHYAGMYSNQYSLSGNHLATPLEPIEEVRNSLETDTGRRMDMTPSPNPSLRQAAIQNPQQRRITGPRPMGSRSTSTQSTGAAADKEMGSGSIRRKPVSSKRSD</sequence>
<dbReference type="Proteomes" id="UP001186974">
    <property type="component" value="Unassembled WGS sequence"/>
</dbReference>
<name>A0ACC3DEA9_9PEZI</name>
<evidence type="ECO:0000313" key="1">
    <source>
        <dbReference type="EMBL" id="KAK3066038.1"/>
    </source>
</evidence>
<organism evidence="1 2">
    <name type="scientific">Coniosporium uncinatum</name>
    <dbReference type="NCBI Taxonomy" id="93489"/>
    <lineage>
        <taxon>Eukaryota</taxon>
        <taxon>Fungi</taxon>
        <taxon>Dikarya</taxon>
        <taxon>Ascomycota</taxon>
        <taxon>Pezizomycotina</taxon>
        <taxon>Dothideomycetes</taxon>
        <taxon>Dothideomycetes incertae sedis</taxon>
        <taxon>Coniosporium</taxon>
    </lineage>
</organism>
<feature type="non-terminal residue" evidence="1">
    <location>
        <position position="259"/>
    </location>
</feature>
<comment type="caution">
    <text evidence="1">The sequence shown here is derived from an EMBL/GenBank/DDBJ whole genome shotgun (WGS) entry which is preliminary data.</text>
</comment>
<proteinExistence type="predicted"/>
<protein>
    <submittedName>
        <fullName evidence="1">Uncharacterized protein</fullName>
    </submittedName>
</protein>
<reference evidence="1" key="1">
    <citation type="submission" date="2024-09" db="EMBL/GenBank/DDBJ databases">
        <title>Black Yeasts Isolated from many extreme environments.</title>
        <authorList>
            <person name="Coleine C."/>
            <person name="Stajich J.E."/>
            <person name="Selbmann L."/>
        </authorList>
    </citation>
    <scope>NUCLEOTIDE SEQUENCE</scope>
    <source>
        <strain evidence="1">CCFEE 5737</strain>
    </source>
</reference>
<gene>
    <name evidence="1" type="ORF">LTS18_002100</name>
</gene>
<accession>A0ACC3DEA9</accession>
<dbReference type="EMBL" id="JAWDJW010006050">
    <property type="protein sequence ID" value="KAK3066038.1"/>
    <property type="molecule type" value="Genomic_DNA"/>
</dbReference>
<evidence type="ECO:0000313" key="2">
    <source>
        <dbReference type="Proteomes" id="UP001186974"/>
    </source>
</evidence>